<evidence type="ECO:0000313" key="5">
    <source>
        <dbReference type="EMBL" id="OJX57289.1"/>
    </source>
</evidence>
<feature type="repeat" description="TPR" evidence="3">
    <location>
        <begin position="336"/>
        <end position="369"/>
    </location>
</feature>
<dbReference type="PROSITE" id="PS50293">
    <property type="entry name" value="TPR_REGION"/>
    <property type="match status" value="1"/>
</dbReference>
<dbReference type="Pfam" id="PF13432">
    <property type="entry name" value="TPR_16"/>
    <property type="match status" value="2"/>
</dbReference>
<accession>A0A1M3KYI2</accession>
<dbReference type="SMART" id="SM00028">
    <property type="entry name" value="TPR"/>
    <property type="match status" value="8"/>
</dbReference>
<dbReference type="Pfam" id="PF13174">
    <property type="entry name" value="TPR_6"/>
    <property type="match status" value="1"/>
</dbReference>
<dbReference type="EMBL" id="MKVH01000024">
    <property type="protein sequence ID" value="OJX57289.1"/>
    <property type="molecule type" value="Genomic_DNA"/>
</dbReference>
<keyword evidence="2 3" id="KW-0802">TPR repeat</keyword>
<protein>
    <submittedName>
        <fullName evidence="5">Uncharacterized protein</fullName>
    </submittedName>
</protein>
<dbReference type="Gene3D" id="1.25.40.10">
    <property type="entry name" value="Tetratricopeptide repeat domain"/>
    <property type="match status" value="3"/>
</dbReference>
<dbReference type="InterPro" id="IPR019734">
    <property type="entry name" value="TPR_rpt"/>
</dbReference>
<dbReference type="AlphaFoldDB" id="A0A1M3KYI2"/>
<dbReference type="STRING" id="1895771.BGO89_12450"/>
<gene>
    <name evidence="5" type="ORF">BGO89_12450</name>
</gene>
<feature type="repeat" description="TPR" evidence="3">
    <location>
        <begin position="233"/>
        <end position="266"/>
    </location>
</feature>
<dbReference type="Proteomes" id="UP000184233">
    <property type="component" value="Unassembled WGS sequence"/>
</dbReference>
<evidence type="ECO:0000256" key="4">
    <source>
        <dbReference type="SAM" id="SignalP"/>
    </source>
</evidence>
<evidence type="ECO:0000313" key="6">
    <source>
        <dbReference type="Proteomes" id="UP000184233"/>
    </source>
</evidence>
<feature type="chain" id="PRO_5013222740" evidence="4">
    <location>
        <begin position="27"/>
        <end position="412"/>
    </location>
</feature>
<comment type="caution">
    <text evidence="5">The sequence shown here is derived from an EMBL/GenBank/DDBJ whole genome shotgun (WGS) entry which is preliminary data.</text>
</comment>
<sequence>MSNFTVMNRSLAILLCLVLSSAAIVAQGIPQSLAQARKAAATRNWKDVRKHVSVVLKKNPAMPEALMLLGMAELESGAPLAALDAVQRVIASNPGIMSAYLFSAECRQRLKQPDSAVAVLRTAARLFPDSLQPDYALGMLYFRAARYDDALTPLETVVFKRPDFLPAIRQLAVCYAKLDRLQEASDLLGRVLEESPADVQTRIWLAETQLGLKHYDSTAALYETAVKDRPNDADAWYNYGIARQNLGQVDSAIKYFRRAIAIRPSFPEAYFNLAISYQQRGFDEEAVQAFRRAALQRPSLAADSYNSIAVIYRGQGRFDEAMEAHQQSIALNDTNALYRASVGNTYFAASKFEEGRRYLEEALRKFPDDTELLFTLARHYIRLGDLDKAKAIESDLDKRAPELSAQLRGMQK</sequence>
<dbReference type="InterPro" id="IPR011990">
    <property type="entry name" value="TPR-like_helical_dom_sf"/>
</dbReference>
<dbReference type="PANTHER" id="PTHR44858:SF1">
    <property type="entry name" value="UDP-N-ACETYLGLUCOSAMINE--PEPTIDE N-ACETYLGLUCOSAMINYLTRANSFERASE SPINDLY-RELATED"/>
    <property type="match status" value="1"/>
</dbReference>
<dbReference type="InterPro" id="IPR050498">
    <property type="entry name" value="Ycf3"/>
</dbReference>
<reference evidence="5 6" key="1">
    <citation type="submission" date="2016-09" db="EMBL/GenBank/DDBJ databases">
        <title>Genome-resolved meta-omics ties microbial dynamics to process performance in biotechnology for thiocyanate degradation.</title>
        <authorList>
            <person name="Kantor R.S."/>
            <person name="Huddy R.J."/>
            <person name="Iyer R."/>
            <person name="Thomas B.C."/>
            <person name="Brown C.T."/>
            <person name="Anantharaman K."/>
            <person name="Tringe S."/>
            <person name="Hettich R.L."/>
            <person name="Harrison S.T."/>
            <person name="Banfield J.F."/>
        </authorList>
    </citation>
    <scope>NUCLEOTIDE SEQUENCE [LARGE SCALE GENOMIC DNA]</scope>
    <source>
        <strain evidence="5">59-99</strain>
    </source>
</reference>
<feature type="repeat" description="TPR" evidence="3">
    <location>
        <begin position="302"/>
        <end position="335"/>
    </location>
</feature>
<evidence type="ECO:0000256" key="2">
    <source>
        <dbReference type="ARBA" id="ARBA00022803"/>
    </source>
</evidence>
<dbReference type="PROSITE" id="PS50005">
    <property type="entry name" value="TPR"/>
    <property type="match status" value="4"/>
</dbReference>
<name>A0A1M3KYI2_9BACT</name>
<feature type="repeat" description="TPR" evidence="3">
    <location>
        <begin position="267"/>
        <end position="300"/>
    </location>
</feature>
<dbReference type="PANTHER" id="PTHR44858">
    <property type="entry name" value="TETRATRICOPEPTIDE REPEAT PROTEIN 6"/>
    <property type="match status" value="1"/>
</dbReference>
<keyword evidence="1" id="KW-0677">Repeat</keyword>
<dbReference type="SUPFAM" id="SSF48452">
    <property type="entry name" value="TPR-like"/>
    <property type="match status" value="2"/>
</dbReference>
<feature type="signal peptide" evidence="4">
    <location>
        <begin position="1"/>
        <end position="26"/>
    </location>
</feature>
<evidence type="ECO:0000256" key="3">
    <source>
        <dbReference type="PROSITE-ProRule" id="PRU00339"/>
    </source>
</evidence>
<dbReference type="Pfam" id="PF13424">
    <property type="entry name" value="TPR_12"/>
    <property type="match status" value="1"/>
</dbReference>
<proteinExistence type="predicted"/>
<evidence type="ECO:0000256" key="1">
    <source>
        <dbReference type="ARBA" id="ARBA00022737"/>
    </source>
</evidence>
<dbReference type="Pfam" id="PF14559">
    <property type="entry name" value="TPR_19"/>
    <property type="match status" value="2"/>
</dbReference>
<organism evidence="5 6">
    <name type="scientific">Candidatus Kapaibacterium thiocyanatum</name>
    <dbReference type="NCBI Taxonomy" id="1895771"/>
    <lineage>
        <taxon>Bacteria</taxon>
        <taxon>Pseudomonadati</taxon>
        <taxon>Candidatus Kapaibacteriota</taxon>
        <taxon>Candidatus Kapaibacteriia</taxon>
        <taxon>Candidatus Kapaibacteriales</taxon>
        <taxon>Candidatus Kapaibacteriaceae</taxon>
        <taxon>Candidatus Kapaibacterium</taxon>
    </lineage>
</organism>
<keyword evidence="4" id="KW-0732">Signal</keyword>